<dbReference type="EMBL" id="VOGB01000004">
    <property type="protein sequence ID" value="MQM72763.1"/>
    <property type="molecule type" value="Genomic_DNA"/>
</dbReference>
<name>A0A6L5GRI9_9FIRM</name>
<dbReference type="InterPro" id="IPR004364">
    <property type="entry name" value="Aa-tRNA-synt_II"/>
</dbReference>
<sequence>MMETHFRSAVCGEVNESKVGQTVKLAGWADSRRDLGGVIFVDLRDRSGKVQVVFNEKIVGSEFPIAEKIRDEYVLNVEGVVQERTPETVNPKMETGKVEVMVHHITILDTSATPPIYVKDNDKSGENVRLKYRYLDLRKPKNQKILMTRAKVASIVRNYLNEHGFCEIETPILGKTTPEGARDFLVPSRVQKGKFFGLPQSPQLFKQILMISGMDRYYQLAKCFRDEDLRQDRQPEFTQIDMEMSFVTKDDILPIMEEMIAKIFKEIRGIELERPFLRMTWREAMDRFGSDKPDMRFGLELHDLSDILKDSSFNVFSDAIKRGGSVRAIIAKDAQGKLSKKALKNLEKHAKIYKAKGLAWIDVKDDESQMKTPILKFISEEEKQAIYDRLGAEEGDYIFMVADTDQIACTAMGQLRLELARRLKIDVSNQFKFLWVIDFPLLEYDEEQGRYVAVHHPFTAPLDEDIPLLETAPEKVRSDAYDMVVNGVELGGGSIRIHNGDIQEKMFKALNLSEETVQTQFGFLMEALKYGTPPHGGLAFGFDRLIMMLMDIDNIRDVIAFPKTQNHSDLMTEAPADAGLDQLIDLGISVDEDIV</sequence>
<dbReference type="GO" id="GO:0003676">
    <property type="term" value="F:nucleic acid binding"/>
    <property type="evidence" value="ECO:0007669"/>
    <property type="project" value="InterPro"/>
</dbReference>
<protein>
    <recommendedName>
        <fullName evidence="7">Aspartate--tRNA ligase</fullName>
        <ecNumber evidence="7">6.1.1.12</ecNumber>
    </recommendedName>
    <alternativeName>
        <fullName evidence="7">Aspartyl-tRNA synthetase</fullName>
        <shortName evidence="7">AspRS</shortName>
    </alternativeName>
</protein>
<feature type="domain" description="Aminoacyl-transfer RNA synthetases class-II family profile" evidence="8">
    <location>
        <begin position="149"/>
        <end position="562"/>
    </location>
</feature>
<feature type="binding site" evidence="7">
    <location>
        <position position="489"/>
    </location>
    <ligand>
        <name>ATP</name>
        <dbReference type="ChEBI" id="CHEBI:30616"/>
    </ligand>
</feature>
<dbReference type="InterPro" id="IPR045864">
    <property type="entry name" value="aa-tRNA-synth_II/BPL/LPL"/>
</dbReference>
<dbReference type="Gene3D" id="3.30.930.10">
    <property type="entry name" value="Bira Bifunctional Protein, Domain 2"/>
    <property type="match status" value="1"/>
</dbReference>
<evidence type="ECO:0000256" key="5">
    <source>
        <dbReference type="ARBA" id="ARBA00022917"/>
    </source>
</evidence>
<dbReference type="SUPFAM" id="SSF50249">
    <property type="entry name" value="Nucleic acid-binding proteins"/>
    <property type="match status" value="1"/>
</dbReference>
<dbReference type="InterPro" id="IPR004524">
    <property type="entry name" value="Asp-tRNA-ligase_1"/>
</dbReference>
<dbReference type="Pfam" id="PF02938">
    <property type="entry name" value="GAD"/>
    <property type="match status" value="1"/>
</dbReference>
<evidence type="ECO:0000256" key="6">
    <source>
        <dbReference type="ARBA" id="ARBA00023146"/>
    </source>
</evidence>
<dbReference type="CDD" id="cd04317">
    <property type="entry name" value="EcAspRS_like_N"/>
    <property type="match status" value="1"/>
</dbReference>
<feature type="binding site" evidence="7">
    <location>
        <position position="455"/>
    </location>
    <ligand>
        <name>L-aspartate</name>
        <dbReference type="ChEBI" id="CHEBI:29991"/>
    </ligand>
</feature>
<dbReference type="Gene3D" id="2.40.50.140">
    <property type="entry name" value="Nucleic acid-binding proteins"/>
    <property type="match status" value="1"/>
</dbReference>
<evidence type="ECO:0000256" key="4">
    <source>
        <dbReference type="ARBA" id="ARBA00022840"/>
    </source>
</evidence>
<dbReference type="InterPro" id="IPR006195">
    <property type="entry name" value="aa-tRNA-synth_II"/>
</dbReference>
<dbReference type="InterPro" id="IPR047090">
    <property type="entry name" value="AspRS_core"/>
</dbReference>
<keyword evidence="10" id="KW-1185">Reference proteome</keyword>
<dbReference type="SUPFAM" id="SSF55261">
    <property type="entry name" value="GAD domain-like"/>
    <property type="match status" value="1"/>
</dbReference>
<evidence type="ECO:0000256" key="1">
    <source>
        <dbReference type="ARBA" id="ARBA00006303"/>
    </source>
</evidence>
<dbReference type="GO" id="GO:0005737">
    <property type="term" value="C:cytoplasm"/>
    <property type="evidence" value="ECO:0007669"/>
    <property type="project" value="UniProtKB-SubCell"/>
</dbReference>
<dbReference type="GO" id="GO:0005524">
    <property type="term" value="F:ATP binding"/>
    <property type="evidence" value="ECO:0007669"/>
    <property type="project" value="UniProtKB-UniRule"/>
</dbReference>
<dbReference type="InterPro" id="IPR047089">
    <property type="entry name" value="Asp-tRNA-ligase_1_N"/>
</dbReference>
<dbReference type="NCBIfam" id="TIGR00459">
    <property type="entry name" value="aspS_bact"/>
    <property type="match status" value="1"/>
</dbReference>
<evidence type="ECO:0000313" key="9">
    <source>
        <dbReference type="EMBL" id="MQM72763.1"/>
    </source>
</evidence>
<dbReference type="PANTHER" id="PTHR22594">
    <property type="entry name" value="ASPARTYL/LYSYL-TRNA SYNTHETASE"/>
    <property type="match status" value="1"/>
</dbReference>
<feature type="region of interest" description="Aspartate" evidence="7">
    <location>
        <begin position="203"/>
        <end position="206"/>
    </location>
</feature>
<dbReference type="EC" id="6.1.1.12" evidence="7"/>
<reference evidence="9" key="1">
    <citation type="journal article" date="2020" name="Appl. Environ. Microbiol.">
        <title>Medium-Chain Fatty Acid Synthesis by 'Candidatus Weimeria bifida' gen. nov., sp. nov., and 'Candidatus Pseudoramibacter fermentans' sp. nov.</title>
        <authorList>
            <person name="Scarborough M.J."/>
            <person name="Myers K.S."/>
            <person name="Donohue T.J."/>
            <person name="Noguera D.R."/>
        </authorList>
    </citation>
    <scope>NUCLEOTIDE SEQUENCE</scope>
    <source>
        <strain evidence="9">EUB1.1</strain>
    </source>
</reference>
<comment type="caution">
    <text evidence="9">The sequence shown here is derived from an EMBL/GenBank/DDBJ whole genome shotgun (WGS) entry which is preliminary data.</text>
</comment>
<dbReference type="InterPro" id="IPR002312">
    <property type="entry name" value="Asp/Asn-tRNA-synth_IIb"/>
</dbReference>
<comment type="function">
    <text evidence="7">Catalyzes the attachment of L-aspartate to tRNA(Asp) in a two-step reaction: L-aspartate is first activated by ATP to form Asp-AMP and then transferred to the acceptor end of tRNA(Asp).</text>
</comment>
<keyword evidence="5 7" id="KW-0648">Protein biosynthesis</keyword>
<gene>
    <name evidence="7 9" type="primary">aspS</name>
    <name evidence="9" type="ORF">FRC53_04950</name>
</gene>
<feature type="binding site" evidence="7">
    <location>
        <position position="234"/>
    </location>
    <ligand>
        <name>ATP</name>
        <dbReference type="ChEBI" id="CHEBI:30616"/>
    </ligand>
</feature>
<keyword evidence="4 7" id="KW-0067">ATP-binding</keyword>
<comment type="subunit">
    <text evidence="7">Homodimer.</text>
</comment>
<feature type="binding site" evidence="7">
    <location>
        <begin position="225"/>
        <end position="227"/>
    </location>
    <ligand>
        <name>ATP</name>
        <dbReference type="ChEBI" id="CHEBI:30616"/>
    </ligand>
</feature>
<feature type="binding site" evidence="7">
    <location>
        <position position="179"/>
    </location>
    <ligand>
        <name>L-aspartate</name>
        <dbReference type="ChEBI" id="CHEBI:29991"/>
    </ligand>
</feature>
<feature type="binding site" evidence="7">
    <location>
        <begin position="541"/>
        <end position="544"/>
    </location>
    <ligand>
        <name>ATP</name>
        <dbReference type="ChEBI" id="CHEBI:30616"/>
    </ligand>
</feature>
<dbReference type="Pfam" id="PF00152">
    <property type="entry name" value="tRNA-synt_2"/>
    <property type="match status" value="1"/>
</dbReference>
<dbReference type="GO" id="GO:0004815">
    <property type="term" value="F:aspartate-tRNA ligase activity"/>
    <property type="evidence" value="ECO:0007669"/>
    <property type="project" value="UniProtKB-UniRule"/>
</dbReference>
<comment type="similarity">
    <text evidence="1 7">Belongs to the class-II aminoacyl-tRNA synthetase family. Type 1 subfamily.</text>
</comment>
<dbReference type="InterPro" id="IPR004115">
    <property type="entry name" value="GAD-like_sf"/>
</dbReference>
<dbReference type="HAMAP" id="MF_00044">
    <property type="entry name" value="Asp_tRNA_synth_type1"/>
    <property type="match status" value="1"/>
</dbReference>
<evidence type="ECO:0000256" key="2">
    <source>
        <dbReference type="ARBA" id="ARBA00022598"/>
    </source>
</evidence>
<dbReference type="Gene3D" id="3.30.1360.30">
    <property type="entry name" value="GAD-like domain"/>
    <property type="match status" value="1"/>
</dbReference>
<keyword evidence="6 7" id="KW-0030">Aminoacyl-tRNA synthetase</keyword>
<evidence type="ECO:0000259" key="8">
    <source>
        <dbReference type="PROSITE" id="PS50862"/>
    </source>
</evidence>
<keyword evidence="7" id="KW-0963">Cytoplasm</keyword>
<evidence type="ECO:0000313" key="10">
    <source>
        <dbReference type="Proteomes" id="UP000473648"/>
    </source>
</evidence>
<comment type="caution">
    <text evidence="7">Lacks conserved residue(s) required for the propagation of feature annotation.</text>
</comment>
<keyword evidence="2 7" id="KW-0436">Ligase</keyword>
<comment type="subcellular location">
    <subcellularLocation>
        <location evidence="7">Cytoplasm</location>
    </subcellularLocation>
</comment>
<evidence type="ECO:0000256" key="3">
    <source>
        <dbReference type="ARBA" id="ARBA00022741"/>
    </source>
</evidence>
<comment type="catalytic activity">
    <reaction evidence="7">
        <text>tRNA(Asp) + L-aspartate + ATP = L-aspartyl-tRNA(Asp) + AMP + diphosphate</text>
        <dbReference type="Rhea" id="RHEA:19649"/>
        <dbReference type="Rhea" id="RHEA-COMP:9660"/>
        <dbReference type="Rhea" id="RHEA-COMP:9678"/>
        <dbReference type="ChEBI" id="CHEBI:29991"/>
        <dbReference type="ChEBI" id="CHEBI:30616"/>
        <dbReference type="ChEBI" id="CHEBI:33019"/>
        <dbReference type="ChEBI" id="CHEBI:78442"/>
        <dbReference type="ChEBI" id="CHEBI:78516"/>
        <dbReference type="ChEBI" id="CHEBI:456215"/>
        <dbReference type="EC" id="6.1.1.12"/>
    </reaction>
</comment>
<keyword evidence="3 7" id="KW-0547">Nucleotide-binding</keyword>
<dbReference type="SUPFAM" id="SSF55681">
    <property type="entry name" value="Class II aaRS and biotin synthetases"/>
    <property type="match status" value="1"/>
</dbReference>
<dbReference type="GO" id="GO:0016740">
    <property type="term" value="F:transferase activity"/>
    <property type="evidence" value="ECO:0007669"/>
    <property type="project" value="UniProtKB-ARBA"/>
</dbReference>
<evidence type="ECO:0000256" key="7">
    <source>
        <dbReference type="HAMAP-Rule" id="MF_00044"/>
    </source>
</evidence>
<dbReference type="CDD" id="cd00777">
    <property type="entry name" value="AspRS_core"/>
    <property type="match status" value="1"/>
</dbReference>
<feature type="binding site" evidence="7">
    <location>
        <position position="225"/>
    </location>
    <ligand>
        <name>L-aspartate</name>
        <dbReference type="ChEBI" id="CHEBI:29991"/>
    </ligand>
</feature>
<accession>A0A6L5GRI9</accession>
<dbReference type="InterPro" id="IPR004365">
    <property type="entry name" value="NA-bd_OB_tRNA"/>
</dbReference>
<dbReference type="InterPro" id="IPR012340">
    <property type="entry name" value="NA-bd_OB-fold"/>
</dbReference>
<dbReference type="AlphaFoldDB" id="A0A6L5GRI9"/>
<organism evidence="9 10">
    <name type="scientific">Candidatus Pseudoramibacter fermentans</name>
    <dbReference type="NCBI Taxonomy" id="2594427"/>
    <lineage>
        <taxon>Bacteria</taxon>
        <taxon>Bacillati</taxon>
        <taxon>Bacillota</taxon>
        <taxon>Clostridia</taxon>
        <taxon>Eubacteriales</taxon>
        <taxon>Eubacteriaceae</taxon>
        <taxon>Pseudoramibacter</taxon>
    </lineage>
</organism>
<dbReference type="Proteomes" id="UP000473648">
    <property type="component" value="Unassembled WGS sequence"/>
</dbReference>
<feature type="binding site" evidence="7">
    <location>
        <position position="496"/>
    </location>
    <ligand>
        <name>L-aspartate</name>
        <dbReference type="ChEBI" id="CHEBI:29991"/>
    </ligand>
</feature>
<dbReference type="GO" id="GO:0140096">
    <property type="term" value="F:catalytic activity, acting on a protein"/>
    <property type="evidence" value="ECO:0007669"/>
    <property type="project" value="UniProtKB-ARBA"/>
</dbReference>
<dbReference type="PANTHER" id="PTHR22594:SF5">
    <property type="entry name" value="ASPARTATE--TRNA LIGASE, MITOCHONDRIAL"/>
    <property type="match status" value="1"/>
</dbReference>
<dbReference type="PRINTS" id="PR01042">
    <property type="entry name" value="TRNASYNTHASP"/>
</dbReference>
<proteinExistence type="inferred from homology"/>
<dbReference type="InterPro" id="IPR029351">
    <property type="entry name" value="GAD_dom"/>
</dbReference>
<dbReference type="Pfam" id="PF01336">
    <property type="entry name" value="tRNA_anti-codon"/>
    <property type="match status" value="1"/>
</dbReference>
<dbReference type="GO" id="GO:0006422">
    <property type="term" value="P:aspartyl-tRNA aminoacylation"/>
    <property type="evidence" value="ECO:0007669"/>
    <property type="project" value="UniProtKB-UniRule"/>
</dbReference>
<dbReference type="PROSITE" id="PS50862">
    <property type="entry name" value="AA_TRNA_LIGASE_II"/>
    <property type="match status" value="1"/>
</dbReference>
<dbReference type="NCBIfam" id="NF001750">
    <property type="entry name" value="PRK00476.1"/>
    <property type="match status" value="1"/>
</dbReference>